<evidence type="ECO:0000256" key="1">
    <source>
        <dbReference type="SAM" id="Phobius"/>
    </source>
</evidence>
<sequence length="148" mass="16315">MFLALQVAMVVLVAIATALALAHALEWPGKLRLTKQEYLAIQPIYYPGFTIAGAAEPIALLLVLVLLLLSSTGTPTFWLLCAGFVALLAMHLTYWMLIHPLNNFWLGSTKLSAASARFFTLGGPGSTGLQQMDWTALRDRWELVDREQ</sequence>
<dbReference type="STRING" id="1752398.A8M32_19965"/>
<dbReference type="RefSeq" id="WP_069460157.1">
    <property type="nucleotide sequence ID" value="NZ_LYBW01000061.1"/>
</dbReference>
<dbReference type="Proteomes" id="UP000094342">
    <property type="component" value="Unassembled WGS sequence"/>
</dbReference>
<dbReference type="OrthoDB" id="5195424at2"/>
<keyword evidence="1" id="KW-0812">Transmembrane</keyword>
<evidence type="ECO:0000313" key="3">
    <source>
        <dbReference type="Proteomes" id="UP000094342"/>
    </source>
</evidence>
<keyword evidence="1" id="KW-1133">Transmembrane helix</keyword>
<keyword evidence="3" id="KW-1185">Reference proteome</keyword>
<name>A0A1E3V7N9_9HYPH</name>
<accession>A0A1E3V7N9</accession>
<comment type="caution">
    <text evidence="2">The sequence shown here is derived from an EMBL/GenBank/DDBJ whole genome shotgun (WGS) entry which is preliminary data.</text>
</comment>
<reference evidence="3" key="1">
    <citation type="submission" date="2016-05" db="EMBL/GenBank/DDBJ databases">
        <authorList>
            <person name="Li Y."/>
        </authorList>
    </citation>
    <scope>NUCLEOTIDE SEQUENCE [LARGE SCALE GENOMIC DNA]</scope>
    <source>
        <strain evidence="3">YIC4027</strain>
    </source>
</reference>
<dbReference type="AlphaFoldDB" id="A0A1E3V7N9"/>
<dbReference type="EMBL" id="LYBW01000061">
    <property type="protein sequence ID" value="ODR89590.1"/>
    <property type="molecule type" value="Genomic_DNA"/>
</dbReference>
<protein>
    <submittedName>
        <fullName evidence="2">DUF1772 domain-containing protein</fullName>
    </submittedName>
</protein>
<feature type="transmembrane region" description="Helical" evidence="1">
    <location>
        <begin position="76"/>
        <end position="97"/>
    </location>
</feature>
<keyword evidence="1" id="KW-0472">Membrane</keyword>
<feature type="transmembrane region" description="Helical" evidence="1">
    <location>
        <begin position="44"/>
        <end position="69"/>
    </location>
</feature>
<proteinExistence type="predicted"/>
<gene>
    <name evidence="2" type="ORF">A8M32_19965</name>
</gene>
<organism evidence="2 3">
    <name type="scientific">Sinorhizobium alkalisoli</name>
    <dbReference type="NCBI Taxonomy" id="1752398"/>
    <lineage>
        <taxon>Bacteria</taxon>
        <taxon>Pseudomonadati</taxon>
        <taxon>Pseudomonadota</taxon>
        <taxon>Alphaproteobacteria</taxon>
        <taxon>Hyphomicrobiales</taxon>
        <taxon>Rhizobiaceae</taxon>
        <taxon>Sinorhizobium/Ensifer group</taxon>
        <taxon>Sinorhizobium</taxon>
    </lineage>
</organism>
<evidence type="ECO:0000313" key="2">
    <source>
        <dbReference type="EMBL" id="ODR89590.1"/>
    </source>
</evidence>